<dbReference type="FunFam" id="2.10.110.10:FF:000087">
    <property type="entry name" value="LIM zinc-binding domain-containing Nebulette"/>
    <property type="match status" value="1"/>
</dbReference>
<dbReference type="SMART" id="SM00132">
    <property type="entry name" value="LIM"/>
    <property type="match status" value="1"/>
</dbReference>
<dbReference type="Pfam" id="PF00880">
    <property type="entry name" value="Nebulin"/>
    <property type="match status" value="2"/>
</dbReference>
<dbReference type="PRINTS" id="PR00452">
    <property type="entry name" value="SH3DOMAIN"/>
</dbReference>
<keyword evidence="12" id="KW-1185">Reference proteome</keyword>
<dbReference type="PROSITE" id="PS50002">
    <property type="entry name" value="SH3"/>
    <property type="match status" value="1"/>
</dbReference>
<proteinExistence type="predicted"/>
<comment type="caution">
    <text evidence="11">The sequence shown here is derived from an EMBL/GenBank/DDBJ whole genome shotgun (WGS) entry which is preliminary data.</text>
</comment>
<dbReference type="PROSITE" id="PS50023">
    <property type="entry name" value="LIM_DOMAIN_2"/>
    <property type="match status" value="1"/>
</dbReference>
<dbReference type="PROSITE" id="PS00478">
    <property type="entry name" value="LIM_DOMAIN_1"/>
    <property type="match status" value="1"/>
</dbReference>
<dbReference type="Gene3D" id="2.10.110.10">
    <property type="entry name" value="Cysteine Rich Protein"/>
    <property type="match status" value="1"/>
</dbReference>
<evidence type="ECO:0000256" key="4">
    <source>
        <dbReference type="ARBA" id="ARBA00022833"/>
    </source>
</evidence>
<name>A0A813XX48_9BILA</name>
<evidence type="ECO:0000256" key="7">
    <source>
        <dbReference type="PROSITE-ProRule" id="PRU00192"/>
    </source>
</evidence>
<dbReference type="InterPro" id="IPR036028">
    <property type="entry name" value="SH3-like_dom_sf"/>
</dbReference>
<dbReference type="Pfam" id="PF00412">
    <property type="entry name" value="LIM"/>
    <property type="match status" value="1"/>
</dbReference>
<dbReference type="AlphaFoldDB" id="A0A813XX48"/>
<dbReference type="InterPro" id="IPR001452">
    <property type="entry name" value="SH3_domain"/>
</dbReference>
<evidence type="ECO:0000259" key="9">
    <source>
        <dbReference type="PROSITE" id="PS50002"/>
    </source>
</evidence>
<evidence type="ECO:0000313" key="12">
    <source>
        <dbReference type="Proteomes" id="UP000663879"/>
    </source>
</evidence>
<dbReference type="GO" id="GO:0005925">
    <property type="term" value="C:focal adhesion"/>
    <property type="evidence" value="ECO:0007669"/>
    <property type="project" value="TreeGrafter"/>
</dbReference>
<feature type="region of interest" description="Disordered" evidence="8">
    <location>
        <begin position="142"/>
        <end position="171"/>
    </location>
</feature>
<reference evidence="11" key="1">
    <citation type="submission" date="2021-02" db="EMBL/GenBank/DDBJ databases">
        <authorList>
            <person name="Nowell W R."/>
        </authorList>
    </citation>
    <scope>NUCLEOTIDE SEQUENCE</scope>
    <source>
        <strain evidence="11">Ploen Becks lab</strain>
    </source>
</reference>
<dbReference type="PANTHER" id="PTHR46218:SF4">
    <property type="entry name" value="LIM AND SH3 DOMAIN PROTEIN LASP"/>
    <property type="match status" value="1"/>
</dbReference>
<dbReference type="SMART" id="SM00227">
    <property type="entry name" value="NEBU"/>
    <property type="match status" value="2"/>
</dbReference>
<evidence type="ECO:0000256" key="1">
    <source>
        <dbReference type="ARBA" id="ARBA00022443"/>
    </source>
</evidence>
<feature type="domain" description="LIM zinc-binding" evidence="10">
    <location>
        <begin position="6"/>
        <end position="66"/>
    </location>
</feature>
<keyword evidence="2 6" id="KW-0479">Metal-binding</keyword>
<evidence type="ECO:0000256" key="3">
    <source>
        <dbReference type="ARBA" id="ARBA00022737"/>
    </source>
</evidence>
<evidence type="ECO:0000256" key="2">
    <source>
        <dbReference type="ARBA" id="ARBA00022723"/>
    </source>
</evidence>
<dbReference type="OrthoDB" id="5971719at2759"/>
<feature type="compositionally biased region" description="Low complexity" evidence="8">
    <location>
        <begin position="142"/>
        <end position="157"/>
    </location>
</feature>
<evidence type="ECO:0000259" key="10">
    <source>
        <dbReference type="PROSITE" id="PS50023"/>
    </source>
</evidence>
<dbReference type="Gene3D" id="2.30.30.40">
    <property type="entry name" value="SH3 Domains"/>
    <property type="match status" value="1"/>
</dbReference>
<dbReference type="PROSITE" id="PS51216">
    <property type="entry name" value="NEBULIN"/>
    <property type="match status" value="2"/>
</dbReference>
<dbReference type="EMBL" id="CAJNOC010001632">
    <property type="protein sequence ID" value="CAF0879845.1"/>
    <property type="molecule type" value="Genomic_DNA"/>
</dbReference>
<dbReference type="Proteomes" id="UP000663879">
    <property type="component" value="Unassembled WGS sequence"/>
</dbReference>
<dbReference type="GO" id="GO:0005737">
    <property type="term" value="C:cytoplasm"/>
    <property type="evidence" value="ECO:0007669"/>
    <property type="project" value="UniProtKB-ARBA"/>
</dbReference>
<sequence>MFGAPKKCAKCDKQVYPIEELKCLDKIWHKSCFKCSVCNSILNMKNYKGFDKQPYCFAHYPQQKPTVVSENPELLRIKENTKIQSNVKYHEDFEKSKGIYTVVADDPETRRVLENSKIISQAKYHEEFEKNKKRHVQSVENFDNNRININSNNNNNNPKQSPSKHESVYSSNTNHQGLIATFKSGENLNMESKTRKIGLIADYDPLCDENNSNKNSNGIHKQNLSTSSLYQPQLKIQTYNSLSNIPYQNSSNGHSNNHSNEKCKQVQNLNSTNGVIYQPNIDIQALNRDIKTTVYRAIYDYDEKEDDEISFRDGDKFINCEQIDVGWMIGVHEKTGKHGMFPANYAEPVDYF</sequence>
<dbReference type="InterPro" id="IPR001781">
    <property type="entry name" value="Znf_LIM"/>
</dbReference>
<dbReference type="SMART" id="SM00326">
    <property type="entry name" value="SH3"/>
    <property type="match status" value="1"/>
</dbReference>
<dbReference type="InterPro" id="IPR051759">
    <property type="entry name" value="LIM-SH3_domain_protein"/>
</dbReference>
<dbReference type="Pfam" id="PF00018">
    <property type="entry name" value="SH3_1"/>
    <property type="match status" value="1"/>
</dbReference>
<gene>
    <name evidence="11" type="ORF">OXX778_LOCUS10357</name>
</gene>
<dbReference type="InterPro" id="IPR000900">
    <property type="entry name" value="Nebulin_repeat"/>
</dbReference>
<accession>A0A813XX48</accession>
<keyword evidence="3" id="KW-0677">Repeat</keyword>
<evidence type="ECO:0000256" key="6">
    <source>
        <dbReference type="PROSITE-ProRule" id="PRU00125"/>
    </source>
</evidence>
<feature type="domain" description="SH3" evidence="9">
    <location>
        <begin position="290"/>
        <end position="351"/>
    </location>
</feature>
<protein>
    <submittedName>
        <fullName evidence="11">Uncharacterized protein</fullName>
    </submittedName>
</protein>
<evidence type="ECO:0000256" key="5">
    <source>
        <dbReference type="ARBA" id="ARBA00023038"/>
    </source>
</evidence>
<dbReference type="SUPFAM" id="SSF50044">
    <property type="entry name" value="SH3-domain"/>
    <property type="match status" value="1"/>
</dbReference>
<keyword evidence="4 6" id="KW-0862">Zinc</keyword>
<dbReference type="GO" id="GO:0046872">
    <property type="term" value="F:metal ion binding"/>
    <property type="evidence" value="ECO:0007669"/>
    <property type="project" value="UniProtKB-KW"/>
</dbReference>
<keyword evidence="5 6" id="KW-0440">LIM domain</keyword>
<keyword evidence="1 7" id="KW-0728">SH3 domain</keyword>
<evidence type="ECO:0000313" key="11">
    <source>
        <dbReference type="EMBL" id="CAF0879845.1"/>
    </source>
</evidence>
<dbReference type="SUPFAM" id="SSF57716">
    <property type="entry name" value="Glucocorticoid receptor-like (DNA-binding domain)"/>
    <property type="match status" value="2"/>
</dbReference>
<evidence type="ECO:0000256" key="8">
    <source>
        <dbReference type="SAM" id="MobiDB-lite"/>
    </source>
</evidence>
<dbReference type="GO" id="GO:0051015">
    <property type="term" value="F:actin filament binding"/>
    <property type="evidence" value="ECO:0007669"/>
    <property type="project" value="TreeGrafter"/>
</dbReference>
<dbReference type="PANTHER" id="PTHR46218">
    <property type="entry name" value="LASP"/>
    <property type="match status" value="1"/>
</dbReference>
<organism evidence="11 12">
    <name type="scientific">Brachionus calyciflorus</name>
    <dbReference type="NCBI Taxonomy" id="104777"/>
    <lineage>
        <taxon>Eukaryota</taxon>
        <taxon>Metazoa</taxon>
        <taxon>Spiralia</taxon>
        <taxon>Gnathifera</taxon>
        <taxon>Rotifera</taxon>
        <taxon>Eurotatoria</taxon>
        <taxon>Monogononta</taxon>
        <taxon>Pseudotrocha</taxon>
        <taxon>Ploima</taxon>
        <taxon>Brachionidae</taxon>
        <taxon>Brachionus</taxon>
    </lineage>
</organism>